<evidence type="ECO:0000313" key="8">
    <source>
        <dbReference type="EMBL" id="WZN61892.1"/>
    </source>
</evidence>
<keyword evidence="4" id="KW-0408">Iron</keyword>
<dbReference type="PANTHER" id="PTHR10293:SF16">
    <property type="entry name" value="GLUTAREDOXIN-RELATED PROTEIN 5, MITOCHONDRIAL"/>
    <property type="match status" value="1"/>
</dbReference>
<keyword evidence="3" id="KW-0479">Metal-binding</keyword>
<dbReference type="SUPFAM" id="SSF52833">
    <property type="entry name" value="Thioredoxin-like"/>
    <property type="match status" value="1"/>
</dbReference>
<dbReference type="PANTHER" id="PTHR10293">
    <property type="entry name" value="GLUTAREDOXIN FAMILY MEMBER"/>
    <property type="match status" value="1"/>
</dbReference>
<dbReference type="InterPro" id="IPR004480">
    <property type="entry name" value="Monothiol_GRX-rel"/>
</dbReference>
<dbReference type="GO" id="GO:0005759">
    <property type="term" value="C:mitochondrial matrix"/>
    <property type="evidence" value="ECO:0007669"/>
    <property type="project" value="TreeGrafter"/>
</dbReference>
<sequence>MAMMALRRTTEMVLGSSWGVRYLALRALSNPPAGPASLAVTRACVVPLGTESLPRLVHTTTRFRTEDISVMTSSVFARSRVYSSSISSKGEGDDDDEGSHSDFATQYKAKGDQLSVNDVIDTDVSKNKVFVYMKGVPEAPQCGFSNMVCRILDAYEVEYGSRNVLEDPEIRQGIKDYTQWPTIPQVFMDGEFVGGCDILMEMHKSGELEDALK</sequence>
<evidence type="ECO:0000313" key="9">
    <source>
        <dbReference type="Proteomes" id="UP001472866"/>
    </source>
</evidence>
<accession>A0AAX4P7B0</accession>
<dbReference type="InterPro" id="IPR033658">
    <property type="entry name" value="GRX_PICOT-like"/>
</dbReference>
<dbReference type="Gene3D" id="3.40.30.10">
    <property type="entry name" value="Glutaredoxin"/>
    <property type="match status" value="1"/>
</dbReference>
<evidence type="ECO:0000256" key="4">
    <source>
        <dbReference type="ARBA" id="ARBA00023004"/>
    </source>
</evidence>
<evidence type="ECO:0000259" key="7">
    <source>
        <dbReference type="Pfam" id="PF00462"/>
    </source>
</evidence>
<dbReference type="FunFam" id="3.40.30.10:FF:000005">
    <property type="entry name" value="Glutaredoxin 5"/>
    <property type="match status" value="1"/>
</dbReference>
<organism evidence="8 9">
    <name type="scientific">Chloropicon roscoffensis</name>
    <dbReference type="NCBI Taxonomy" id="1461544"/>
    <lineage>
        <taxon>Eukaryota</taxon>
        <taxon>Viridiplantae</taxon>
        <taxon>Chlorophyta</taxon>
        <taxon>Chloropicophyceae</taxon>
        <taxon>Chloropicales</taxon>
        <taxon>Chloropicaceae</taxon>
        <taxon>Chloropicon</taxon>
    </lineage>
</organism>
<keyword evidence="6" id="KW-0676">Redox-active center</keyword>
<dbReference type="InterPro" id="IPR036249">
    <property type="entry name" value="Thioredoxin-like_sf"/>
</dbReference>
<dbReference type="Pfam" id="PF00462">
    <property type="entry name" value="Glutaredoxin"/>
    <property type="match status" value="1"/>
</dbReference>
<name>A0AAX4P7B0_9CHLO</name>
<evidence type="ECO:0000256" key="6">
    <source>
        <dbReference type="ARBA" id="ARBA00023284"/>
    </source>
</evidence>
<evidence type="ECO:0000256" key="1">
    <source>
        <dbReference type="ARBA" id="ARBA00008983"/>
    </source>
</evidence>
<evidence type="ECO:0000256" key="3">
    <source>
        <dbReference type="ARBA" id="ARBA00022723"/>
    </source>
</evidence>
<dbReference type="EMBL" id="CP151505">
    <property type="protein sequence ID" value="WZN61892.1"/>
    <property type="molecule type" value="Genomic_DNA"/>
</dbReference>
<dbReference type="NCBIfam" id="TIGR00365">
    <property type="entry name" value="Grx4 family monothiol glutaredoxin"/>
    <property type="match status" value="1"/>
</dbReference>
<dbReference type="CDD" id="cd03028">
    <property type="entry name" value="GRX_PICOT_like"/>
    <property type="match status" value="1"/>
</dbReference>
<dbReference type="PROSITE" id="PS51354">
    <property type="entry name" value="GLUTAREDOXIN_2"/>
    <property type="match status" value="1"/>
</dbReference>
<feature type="domain" description="Glutaredoxin" evidence="7">
    <location>
        <begin position="129"/>
        <end position="193"/>
    </location>
</feature>
<dbReference type="GO" id="GO:0051537">
    <property type="term" value="F:2 iron, 2 sulfur cluster binding"/>
    <property type="evidence" value="ECO:0007669"/>
    <property type="project" value="UniProtKB-KW"/>
</dbReference>
<proteinExistence type="inferred from homology"/>
<keyword evidence="9" id="KW-1185">Reference proteome</keyword>
<dbReference type="AlphaFoldDB" id="A0AAX4P7B0"/>
<reference evidence="8 9" key="1">
    <citation type="submission" date="2024-03" db="EMBL/GenBank/DDBJ databases">
        <title>Complete genome sequence of the green alga Chloropicon roscoffensis RCC1871.</title>
        <authorList>
            <person name="Lemieux C."/>
            <person name="Pombert J.-F."/>
            <person name="Otis C."/>
            <person name="Turmel M."/>
        </authorList>
    </citation>
    <scope>NUCLEOTIDE SEQUENCE [LARGE SCALE GENOMIC DNA]</scope>
    <source>
        <strain evidence="8 9">RCC1871</strain>
    </source>
</reference>
<evidence type="ECO:0000256" key="5">
    <source>
        <dbReference type="ARBA" id="ARBA00023014"/>
    </source>
</evidence>
<dbReference type="InterPro" id="IPR002109">
    <property type="entry name" value="Glutaredoxin"/>
</dbReference>
<dbReference type="GO" id="GO:0046872">
    <property type="term" value="F:metal ion binding"/>
    <property type="evidence" value="ECO:0007669"/>
    <property type="project" value="UniProtKB-KW"/>
</dbReference>
<evidence type="ECO:0000256" key="2">
    <source>
        <dbReference type="ARBA" id="ARBA00022714"/>
    </source>
</evidence>
<dbReference type="Proteomes" id="UP001472866">
    <property type="component" value="Chromosome 05"/>
</dbReference>
<keyword evidence="5" id="KW-0411">Iron-sulfur</keyword>
<gene>
    <name evidence="8" type="ORF">HKI87_05g34270</name>
</gene>
<keyword evidence="2" id="KW-0001">2Fe-2S</keyword>
<comment type="similarity">
    <text evidence="1">Belongs to the glutaredoxin family. CGFS subfamily.</text>
</comment>
<protein>
    <submittedName>
        <fullName evidence="8">Monothiol glutaredoxin</fullName>
    </submittedName>
</protein>